<sequence>MGIHIDHYVVLGLPSGEQGAKLTEADINKAYKTKALELHPDKRPDDPNATSNFLQLQSSYETLKDKVERKRFDQILKDEIQRKKLDATLRVQRQRQSSQCDSKKRKLVEDLHERERAAFDPDLDRLAREDEEEKYNKEMKESTEKIIGNEMQALDRKKKIKVEFFVEYSAERLKELFEIQELLKHSKYKDACSIAFAALVIRREKFTEQNRVALEKELSSMKILRSRLVSLRVASDGELKTLSEIEQSSLQQLVKNVPNIKETPQYSVFTSDQRLTIKSVLMRAERHKEMANKISPCGGGEKQESENDGGGGGETEEGENGCETDEGDID</sequence>
<dbReference type="PANTHER" id="PTHR45098">
    <property type="entry name" value="DNAJ DOMAIN CONTAINING PROTEIN, EXPRESSED"/>
    <property type="match status" value="1"/>
</dbReference>
<name>A0A4Y7KX80_PAPSO</name>
<evidence type="ECO:0000259" key="2">
    <source>
        <dbReference type="PROSITE" id="PS50076"/>
    </source>
</evidence>
<dbReference type="InterPro" id="IPR036869">
    <property type="entry name" value="J_dom_sf"/>
</dbReference>
<dbReference type="Proteomes" id="UP000316621">
    <property type="component" value="Chromosome 9"/>
</dbReference>
<dbReference type="SMART" id="SM00271">
    <property type="entry name" value="DnaJ"/>
    <property type="match status" value="1"/>
</dbReference>
<dbReference type="AlphaFoldDB" id="A0A4Y7KX80"/>
<dbReference type="STRING" id="3469.A0A4Y7KX80"/>
<dbReference type="Gene3D" id="1.10.287.110">
    <property type="entry name" value="DnaJ domain"/>
    <property type="match status" value="1"/>
</dbReference>
<dbReference type="PRINTS" id="PR00625">
    <property type="entry name" value="JDOMAIN"/>
</dbReference>
<evidence type="ECO:0000313" key="4">
    <source>
        <dbReference type="Proteomes" id="UP000316621"/>
    </source>
</evidence>
<reference evidence="3 4" key="1">
    <citation type="journal article" date="2018" name="Science">
        <title>The opium poppy genome and morphinan production.</title>
        <authorList>
            <person name="Guo L."/>
            <person name="Winzer T."/>
            <person name="Yang X."/>
            <person name="Li Y."/>
            <person name="Ning Z."/>
            <person name="He Z."/>
            <person name="Teodor R."/>
            <person name="Lu Y."/>
            <person name="Bowser T.A."/>
            <person name="Graham I.A."/>
            <person name="Ye K."/>
        </authorList>
    </citation>
    <scope>NUCLEOTIDE SEQUENCE [LARGE SCALE GENOMIC DNA]</scope>
    <source>
        <strain evidence="4">cv. HN1</strain>
        <tissue evidence="3">Leaves</tissue>
    </source>
</reference>
<proteinExistence type="predicted"/>
<evidence type="ECO:0000256" key="1">
    <source>
        <dbReference type="SAM" id="MobiDB-lite"/>
    </source>
</evidence>
<dbReference type="EMBL" id="CM010723">
    <property type="protein sequence ID" value="RZC76681.1"/>
    <property type="molecule type" value="Genomic_DNA"/>
</dbReference>
<keyword evidence="4" id="KW-1185">Reference proteome</keyword>
<dbReference type="PANTHER" id="PTHR45098:SF1">
    <property type="entry name" value="DNAJ DOMAIN CONTAINING PROTEIN, EXPRESSED"/>
    <property type="match status" value="1"/>
</dbReference>
<dbReference type="Gramene" id="RZC76681">
    <property type="protein sequence ID" value="RZC76681"/>
    <property type="gene ID" value="C5167_000853"/>
</dbReference>
<accession>A0A4Y7KX80</accession>
<dbReference type="InterPro" id="IPR001623">
    <property type="entry name" value="DnaJ_domain"/>
</dbReference>
<protein>
    <recommendedName>
        <fullName evidence="2">J domain-containing protein</fullName>
    </recommendedName>
</protein>
<dbReference type="Pfam" id="PF00226">
    <property type="entry name" value="DnaJ"/>
    <property type="match status" value="1"/>
</dbReference>
<feature type="domain" description="J" evidence="2">
    <location>
        <begin position="6"/>
        <end position="76"/>
    </location>
</feature>
<gene>
    <name evidence="3" type="ORF">C5167_000853</name>
</gene>
<evidence type="ECO:0000313" key="3">
    <source>
        <dbReference type="EMBL" id="RZC76681.1"/>
    </source>
</evidence>
<dbReference type="PROSITE" id="PS50076">
    <property type="entry name" value="DNAJ_2"/>
    <property type="match status" value="1"/>
</dbReference>
<dbReference type="SUPFAM" id="SSF46565">
    <property type="entry name" value="Chaperone J-domain"/>
    <property type="match status" value="1"/>
</dbReference>
<feature type="region of interest" description="Disordered" evidence="1">
    <location>
        <begin position="290"/>
        <end position="330"/>
    </location>
</feature>
<dbReference type="CDD" id="cd06257">
    <property type="entry name" value="DnaJ"/>
    <property type="match status" value="1"/>
</dbReference>
<feature type="compositionally biased region" description="Acidic residues" evidence="1">
    <location>
        <begin position="314"/>
        <end position="330"/>
    </location>
</feature>
<organism evidence="3 4">
    <name type="scientific">Papaver somniferum</name>
    <name type="common">Opium poppy</name>
    <dbReference type="NCBI Taxonomy" id="3469"/>
    <lineage>
        <taxon>Eukaryota</taxon>
        <taxon>Viridiplantae</taxon>
        <taxon>Streptophyta</taxon>
        <taxon>Embryophyta</taxon>
        <taxon>Tracheophyta</taxon>
        <taxon>Spermatophyta</taxon>
        <taxon>Magnoliopsida</taxon>
        <taxon>Ranunculales</taxon>
        <taxon>Papaveraceae</taxon>
        <taxon>Papaveroideae</taxon>
        <taxon>Papaver</taxon>
    </lineage>
</organism>